<dbReference type="InterPro" id="IPR009883">
    <property type="entry name" value="YgfX"/>
</dbReference>
<dbReference type="Pfam" id="PF07254">
    <property type="entry name" value="Cpta_toxin"/>
    <property type="match status" value="1"/>
</dbReference>
<keyword evidence="1" id="KW-0812">Transmembrane</keyword>
<keyword evidence="1" id="KW-0472">Membrane</keyword>
<name>A0A3S3QQA0_9GAMM</name>
<reference evidence="2 3" key="1">
    <citation type="submission" date="2018-11" db="EMBL/GenBank/DDBJ databases">
        <title>Photobacterium sp. BEI247 sp. nov., a marine bacterium isolated from Yongle Blue Hole in the South China Sea.</title>
        <authorList>
            <person name="Wang X."/>
        </authorList>
    </citation>
    <scope>NUCLEOTIDE SEQUENCE [LARGE SCALE GENOMIC DNA]</scope>
    <source>
        <strain evidence="3">BEI247</strain>
    </source>
</reference>
<protein>
    <recommendedName>
        <fullName evidence="4">Toxin CptA</fullName>
    </recommendedName>
</protein>
<accession>A0A3S3QQA0</accession>
<dbReference type="EMBL" id="RJLM01000016">
    <property type="protein sequence ID" value="RWX53271.1"/>
    <property type="molecule type" value="Genomic_DNA"/>
</dbReference>
<comment type="caution">
    <text evidence="2">The sequence shown here is derived from an EMBL/GenBank/DDBJ whole genome shotgun (WGS) entry which is preliminary data.</text>
</comment>
<evidence type="ECO:0000313" key="3">
    <source>
        <dbReference type="Proteomes" id="UP000287563"/>
    </source>
</evidence>
<keyword evidence="1" id="KW-1133">Transmembrane helix</keyword>
<keyword evidence="3" id="KW-1185">Reference proteome</keyword>
<dbReference type="OrthoDB" id="5824408at2"/>
<dbReference type="Proteomes" id="UP000287563">
    <property type="component" value="Unassembled WGS sequence"/>
</dbReference>
<gene>
    <name evidence="2" type="ORF">EDI28_22750</name>
</gene>
<evidence type="ECO:0000313" key="2">
    <source>
        <dbReference type="EMBL" id="RWX53271.1"/>
    </source>
</evidence>
<sequence length="151" mass="17760">MQLWWTKLSPTTTANFADLDITPSRLSAAVLVLLYTCAASLLLLSWLRAVLPFPVVIVCLELLWLEWLQRLIDCRSQQGRLVVKLSGELQWQREQWFIDRVKIRCRFLLLWRLRYQGQRRWLLICHDACDEAAYRSLSLICHNLSIDSTSK</sequence>
<dbReference type="AlphaFoldDB" id="A0A3S3QQA0"/>
<feature type="transmembrane region" description="Helical" evidence="1">
    <location>
        <begin position="26"/>
        <end position="44"/>
    </location>
</feature>
<evidence type="ECO:0008006" key="4">
    <source>
        <dbReference type="Google" id="ProtNLM"/>
    </source>
</evidence>
<evidence type="ECO:0000256" key="1">
    <source>
        <dbReference type="SAM" id="Phobius"/>
    </source>
</evidence>
<proteinExistence type="predicted"/>
<organism evidence="2 3">
    <name type="scientific">Photobacterium chitinilyticum</name>
    <dbReference type="NCBI Taxonomy" id="2485123"/>
    <lineage>
        <taxon>Bacteria</taxon>
        <taxon>Pseudomonadati</taxon>
        <taxon>Pseudomonadota</taxon>
        <taxon>Gammaproteobacteria</taxon>
        <taxon>Vibrionales</taxon>
        <taxon>Vibrionaceae</taxon>
        <taxon>Photobacterium</taxon>
    </lineage>
</organism>